<protein>
    <recommendedName>
        <fullName evidence="3">Aminoglycoside phosphotransferase domain-containing protein</fullName>
    </recommendedName>
</protein>
<dbReference type="Gene3D" id="3.30.200.20">
    <property type="entry name" value="Phosphorylase Kinase, domain 1"/>
    <property type="match status" value="1"/>
</dbReference>
<organism evidence="1 2">
    <name type="scientific">Dactylonectria macrodidyma</name>
    <dbReference type="NCBI Taxonomy" id="307937"/>
    <lineage>
        <taxon>Eukaryota</taxon>
        <taxon>Fungi</taxon>
        <taxon>Dikarya</taxon>
        <taxon>Ascomycota</taxon>
        <taxon>Pezizomycotina</taxon>
        <taxon>Sordariomycetes</taxon>
        <taxon>Hypocreomycetidae</taxon>
        <taxon>Hypocreales</taxon>
        <taxon>Nectriaceae</taxon>
        <taxon>Dactylonectria</taxon>
    </lineage>
</organism>
<evidence type="ECO:0000313" key="1">
    <source>
        <dbReference type="EMBL" id="KAH7175799.1"/>
    </source>
</evidence>
<proteinExistence type="predicted"/>
<name>A0A9P9JN45_9HYPO</name>
<dbReference type="PANTHER" id="PTHR21310:SF37">
    <property type="entry name" value="AMINOGLYCOSIDE PHOSPHOTRANSFERASE DOMAIN-CONTAINING PROTEIN"/>
    <property type="match status" value="1"/>
</dbReference>
<sequence length="481" mass="55027">MMANLVVRAKVEREIDQFVESIDTDAVCRIASSYHGGVPCKTFGAPKHGCFNICISVVFDTSPPEKWVVRIALPALDAWIDERIETQLATMKYVSAKTTIPVPRVHGWSFTDDSPIGSAFIIMDYVHGYTLDELGFPFRTDSRPRCFLDLGWAKHKYRQQLADFYTQLRQLEFPKIGALGFPTKNGKPLFDCGADEIEVIHRPMPMEMTTQEFQGMDPAASVPAMTTYSTARSFVEDAVLSLASNDFDKSPDIGLNVRGGRDALYAQHHFHRFVLDNWLDSKQDKGPFVLMHGGLNMLLDKLVFDTELNLVGVLDWEFSCVIPAQMMVPPVWLTGGGPETMLTYKKDYFREVSSIVAAITEREYALDLPPRLSQEWVKMETWCHTAVVLSMVRPDLIYETYWFYLFHEVEGKIPWGVDFRNFYKWAIAPRLVAFMESPEHRALLARKVGEQRQYFADEKEELQMETARCILEERGRARRGN</sequence>
<accession>A0A9P9JN45</accession>
<dbReference type="EMBL" id="JAGMUV010000001">
    <property type="protein sequence ID" value="KAH7175799.1"/>
    <property type="molecule type" value="Genomic_DNA"/>
</dbReference>
<gene>
    <name evidence="1" type="ORF">EDB81DRAFT_771123</name>
</gene>
<dbReference type="OrthoDB" id="10003767at2759"/>
<dbReference type="InterPro" id="IPR011009">
    <property type="entry name" value="Kinase-like_dom_sf"/>
</dbReference>
<dbReference type="SUPFAM" id="SSF56112">
    <property type="entry name" value="Protein kinase-like (PK-like)"/>
    <property type="match status" value="1"/>
</dbReference>
<dbReference type="PANTHER" id="PTHR21310">
    <property type="entry name" value="AMINOGLYCOSIDE PHOSPHOTRANSFERASE-RELATED-RELATED"/>
    <property type="match status" value="1"/>
</dbReference>
<keyword evidence="2" id="KW-1185">Reference proteome</keyword>
<dbReference type="InterPro" id="IPR051678">
    <property type="entry name" value="AGP_Transferase"/>
</dbReference>
<dbReference type="AlphaFoldDB" id="A0A9P9JN45"/>
<comment type="caution">
    <text evidence="1">The sequence shown here is derived from an EMBL/GenBank/DDBJ whole genome shotgun (WGS) entry which is preliminary data.</text>
</comment>
<evidence type="ECO:0000313" key="2">
    <source>
        <dbReference type="Proteomes" id="UP000738349"/>
    </source>
</evidence>
<evidence type="ECO:0008006" key="3">
    <source>
        <dbReference type="Google" id="ProtNLM"/>
    </source>
</evidence>
<dbReference type="Proteomes" id="UP000738349">
    <property type="component" value="Unassembled WGS sequence"/>
</dbReference>
<reference evidence="1" key="1">
    <citation type="journal article" date="2021" name="Nat. Commun.">
        <title>Genetic determinants of endophytism in the Arabidopsis root mycobiome.</title>
        <authorList>
            <person name="Mesny F."/>
            <person name="Miyauchi S."/>
            <person name="Thiergart T."/>
            <person name="Pickel B."/>
            <person name="Atanasova L."/>
            <person name="Karlsson M."/>
            <person name="Huettel B."/>
            <person name="Barry K.W."/>
            <person name="Haridas S."/>
            <person name="Chen C."/>
            <person name="Bauer D."/>
            <person name="Andreopoulos W."/>
            <person name="Pangilinan J."/>
            <person name="LaButti K."/>
            <person name="Riley R."/>
            <person name="Lipzen A."/>
            <person name="Clum A."/>
            <person name="Drula E."/>
            <person name="Henrissat B."/>
            <person name="Kohler A."/>
            <person name="Grigoriev I.V."/>
            <person name="Martin F.M."/>
            <person name="Hacquard S."/>
        </authorList>
    </citation>
    <scope>NUCLEOTIDE SEQUENCE</scope>
    <source>
        <strain evidence="1">MPI-CAGE-AT-0147</strain>
    </source>
</reference>